<accession>A0A1H5TX51</accession>
<dbReference type="GO" id="GO:0020037">
    <property type="term" value="F:heme binding"/>
    <property type="evidence" value="ECO:0007669"/>
    <property type="project" value="InterPro"/>
</dbReference>
<evidence type="ECO:0000313" key="5">
    <source>
        <dbReference type="Proteomes" id="UP000236723"/>
    </source>
</evidence>
<dbReference type="InterPro" id="IPR001128">
    <property type="entry name" value="Cyt_P450"/>
</dbReference>
<dbReference type="InterPro" id="IPR017972">
    <property type="entry name" value="Cyt_P450_CS"/>
</dbReference>
<organism evidence="4 5">
    <name type="scientific">Thermomonospora echinospora</name>
    <dbReference type="NCBI Taxonomy" id="1992"/>
    <lineage>
        <taxon>Bacteria</taxon>
        <taxon>Bacillati</taxon>
        <taxon>Actinomycetota</taxon>
        <taxon>Actinomycetes</taxon>
        <taxon>Streptosporangiales</taxon>
        <taxon>Thermomonosporaceae</taxon>
        <taxon>Thermomonospora</taxon>
    </lineage>
</organism>
<protein>
    <recommendedName>
        <fullName evidence="6">Cytochrome P450</fullName>
    </recommendedName>
</protein>
<feature type="region of interest" description="Disordered" evidence="3">
    <location>
        <begin position="81"/>
        <end position="100"/>
    </location>
</feature>
<dbReference type="GO" id="GO:0005506">
    <property type="term" value="F:iron ion binding"/>
    <property type="evidence" value="ECO:0007669"/>
    <property type="project" value="InterPro"/>
</dbReference>
<dbReference type="RefSeq" id="WP_103936158.1">
    <property type="nucleotide sequence ID" value="NZ_FNVO01000001.1"/>
</dbReference>
<keyword evidence="2" id="KW-0503">Monooxygenase</keyword>
<dbReference type="GO" id="GO:0004497">
    <property type="term" value="F:monooxygenase activity"/>
    <property type="evidence" value="ECO:0007669"/>
    <property type="project" value="UniProtKB-KW"/>
</dbReference>
<keyword evidence="2" id="KW-0408">Iron</keyword>
<dbReference type="PANTHER" id="PTHR46696">
    <property type="entry name" value="P450, PUTATIVE (EUROFUNG)-RELATED"/>
    <property type="match status" value="1"/>
</dbReference>
<dbReference type="InterPro" id="IPR002397">
    <property type="entry name" value="Cyt_P450_B"/>
</dbReference>
<dbReference type="OrthoDB" id="3599725at2"/>
<comment type="similarity">
    <text evidence="1 2">Belongs to the cytochrome P450 family.</text>
</comment>
<sequence length="412" mass="45918">MTVQETPAETPQSRGKCPVDLWSEEFNQNFWETLGHLQQNSSLGVHTQGSTPCYYATRYEDVFKVLRDAATYSSEGGVAILGGDNRAEPPKNESRFLPEDLDPPVHTEWRRFLDPLLTAKEVEKYQQTILDVTDELLDAVLPQGRFKVIADFLRPLQLKVVFREILHLPEDEIEAWMHWSHDLFVGETPEIAAAAFQSINQAAEDLVVKRTAEPLDNDLVSAICAVKEVGGREPTLAERTAVTVPLAIAGTESVGTLLGGILHHLATHPDDLVELVADPSLVPAAVEEGLRMFANVTALQRTVTRDTELAGVPLKPGDKVWTSYNGANRDGDRFPDPHTWNLHREDVRHLAFGVGPHRCLGSNHARLMMRLALERVIARMPRFTLAPDQTIARFSMPTRGIHEFIIEIPTEG</sequence>
<dbReference type="SUPFAM" id="SSF48264">
    <property type="entry name" value="Cytochrome P450"/>
    <property type="match status" value="1"/>
</dbReference>
<reference evidence="5" key="1">
    <citation type="submission" date="2016-10" db="EMBL/GenBank/DDBJ databases">
        <authorList>
            <person name="Varghese N."/>
            <person name="Submissions S."/>
        </authorList>
    </citation>
    <scope>NUCLEOTIDE SEQUENCE [LARGE SCALE GENOMIC DNA]</scope>
    <source>
        <strain evidence="5">DSM 43163</strain>
    </source>
</reference>
<keyword evidence="2" id="KW-0560">Oxidoreductase</keyword>
<name>A0A1H5TX51_9ACTN</name>
<dbReference type="AlphaFoldDB" id="A0A1H5TX51"/>
<dbReference type="EMBL" id="FNVO01000001">
    <property type="protein sequence ID" value="SEF67415.1"/>
    <property type="molecule type" value="Genomic_DNA"/>
</dbReference>
<dbReference type="PANTHER" id="PTHR46696:SF6">
    <property type="entry name" value="P450, PUTATIVE (EUROFUNG)-RELATED"/>
    <property type="match status" value="1"/>
</dbReference>
<dbReference type="PROSITE" id="PS00086">
    <property type="entry name" value="CYTOCHROME_P450"/>
    <property type="match status" value="1"/>
</dbReference>
<dbReference type="Proteomes" id="UP000236723">
    <property type="component" value="Unassembled WGS sequence"/>
</dbReference>
<evidence type="ECO:0008006" key="6">
    <source>
        <dbReference type="Google" id="ProtNLM"/>
    </source>
</evidence>
<dbReference type="Pfam" id="PF00067">
    <property type="entry name" value="p450"/>
    <property type="match status" value="1"/>
</dbReference>
<evidence type="ECO:0000256" key="2">
    <source>
        <dbReference type="RuleBase" id="RU000461"/>
    </source>
</evidence>
<feature type="compositionally biased region" description="Basic and acidic residues" evidence="3">
    <location>
        <begin position="85"/>
        <end position="100"/>
    </location>
</feature>
<dbReference type="Gene3D" id="1.10.630.10">
    <property type="entry name" value="Cytochrome P450"/>
    <property type="match status" value="1"/>
</dbReference>
<proteinExistence type="inferred from homology"/>
<evidence type="ECO:0000256" key="3">
    <source>
        <dbReference type="SAM" id="MobiDB-lite"/>
    </source>
</evidence>
<keyword evidence="5" id="KW-1185">Reference proteome</keyword>
<gene>
    <name evidence="4" type="ORF">SAMN04489712_101780</name>
</gene>
<keyword evidence="2" id="KW-0479">Metal-binding</keyword>
<dbReference type="GO" id="GO:0016705">
    <property type="term" value="F:oxidoreductase activity, acting on paired donors, with incorporation or reduction of molecular oxygen"/>
    <property type="evidence" value="ECO:0007669"/>
    <property type="project" value="InterPro"/>
</dbReference>
<dbReference type="PRINTS" id="PR00359">
    <property type="entry name" value="BP450"/>
</dbReference>
<evidence type="ECO:0000256" key="1">
    <source>
        <dbReference type="ARBA" id="ARBA00010617"/>
    </source>
</evidence>
<keyword evidence="2" id="KW-0349">Heme</keyword>
<dbReference type="InterPro" id="IPR036396">
    <property type="entry name" value="Cyt_P450_sf"/>
</dbReference>
<evidence type="ECO:0000313" key="4">
    <source>
        <dbReference type="EMBL" id="SEF67415.1"/>
    </source>
</evidence>